<gene>
    <name evidence="3" type="ORF">FKZ61_15765</name>
</gene>
<dbReference type="InParanoid" id="A0A540VD70"/>
<feature type="transmembrane region" description="Helical" evidence="1">
    <location>
        <begin position="373"/>
        <end position="393"/>
    </location>
</feature>
<comment type="caution">
    <text evidence="3">The sequence shown here is derived from an EMBL/GenBank/DDBJ whole genome shotgun (WGS) entry which is preliminary data.</text>
</comment>
<dbReference type="PANTHER" id="PTHR36836">
    <property type="entry name" value="COLANIC ACID BIOSYNTHESIS PROTEIN WCAK"/>
    <property type="match status" value="1"/>
</dbReference>
<keyword evidence="1" id="KW-1133">Transmembrane helix</keyword>
<dbReference type="Proteomes" id="UP000317371">
    <property type="component" value="Unassembled WGS sequence"/>
</dbReference>
<reference evidence="3 4" key="1">
    <citation type="submission" date="2019-06" db="EMBL/GenBank/DDBJ databases">
        <title>Genome sequence of Litorilinea aerophila BAA-2444.</title>
        <authorList>
            <person name="Maclea K.S."/>
            <person name="Maurais E.G."/>
            <person name="Iannazzi L.C."/>
        </authorList>
    </citation>
    <scope>NUCLEOTIDE SEQUENCE [LARGE SCALE GENOMIC DNA]</scope>
    <source>
        <strain evidence="3 4">ATCC BAA-2444</strain>
    </source>
</reference>
<dbReference type="EMBL" id="VIGC01000021">
    <property type="protein sequence ID" value="TQE94716.1"/>
    <property type="molecule type" value="Genomic_DNA"/>
</dbReference>
<feature type="transmembrane region" description="Helical" evidence="1">
    <location>
        <begin position="169"/>
        <end position="187"/>
    </location>
</feature>
<keyword evidence="4" id="KW-1185">Reference proteome</keyword>
<name>A0A540VD70_9CHLR</name>
<dbReference type="OrthoDB" id="3199616at2"/>
<feature type="transmembrane region" description="Helical" evidence="1">
    <location>
        <begin position="116"/>
        <end position="136"/>
    </location>
</feature>
<evidence type="ECO:0000313" key="4">
    <source>
        <dbReference type="Proteomes" id="UP000317371"/>
    </source>
</evidence>
<dbReference type="PANTHER" id="PTHR36836:SF1">
    <property type="entry name" value="COLANIC ACID BIOSYNTHESIS PROTEIN WCAK"/>
    <property type="match status" value="1"/>
</dbReference>
<protein>
    <recommendedName>
        <fullName evidence="2">Polysaccharide pyruvyl transferase domain-containing protein</fullName>
    </recommendedName>
</protein>
<keyword evidence="1" id="KW-0812">Transmembrane</keyword>
<feature type="domain" description="Polysaccharide pyruvyl transferase" evidence="2">
    <location>
        <begin position="46"/>
        <end position="391"/>
    </location>
</feature>
<dbReference type="Pfam" id="PF04230">
    <property type="entry name" value="PS_pyruv_trans"/>
    <property type="match status" value="1"/>
</dbReference>
<accession>A0A540VD70</accession>
<dbReference type="AlphaFoldDB" id="A0A540VD70"/>
<organism evidence="3 4">
    <name type="scientific">Litorilinea aerophila</name>
    <dbReference type="NCBI Taxonomy" id="1204385"/>
    <lineage>
        <taxon>Bacteria</taxon>
        <taxon>Bacillati</taxon>
        <taxon>Chloroflexota</taxon>
        <taxon>Caldilineae</taxon>
        <taxon>Caldilineales</taxon>
        <taxon>Caldilineaceae</taxon>
        <taxon>Litorilinea</taxon>
    </lineage>
</organism>
<dbReference type="InterPro" id="IPR007345">
    <property type="entry name" value="Polysacch_pyruvyl_Trfase"/>
</dbReference>
<keyword evidence="1" id="KW-0472">Membrane</keyword>
<proteinExistence type="predicted"/>
<dbReference type="RefSeq" id="WP_141611108.1">
    <property type="nucleotide sequence ID" value="NZ_VIGC02000021.1"/>
</dbReference>
<evidence type="ECO:0000259" key="2">
    <source>
        <dbReference type="Pfam" id="PF04230"/>
    </source>
</evidence>
<sequence>MGVCIVRGYTYDWSSTSGDRLAIQGKGKGSPNIVNILITNVHSVRNAGDAVLLEVTLSEIGSIFPEANITVSMNDPDDYRPWGREKVVGSFIQWFKSGVGKRGDWKIGHLLLAPYWLGRAILAALVFRWTGLPLFLPRNPERRRLLMAYFDADLIISCPGNFFLSGSGLGLPLFLAVFSLAYGWLVGKPLYMMQQSVGPLRRFIDRVVVTWLLRRLRIIFLRDSRSMETLRSLNFEHPRCFVIPDVAFLYQGDGDVGRFLEILQTTRGMQRPFIGVTVIDFGTQNRFFYRQKSYEKAIVDALSYFVRKHGGSIFVFPQVCGPSEAEDDRIPGQRIVEALIKKNIPAIWIDTPWRPNELQAAYGQMDMFVGTRLHSNIFAMTAGTPVIAIAYYYKTYGIMQMLELSEWVQDIQTVDSEKLANLLEELWKRHNAIRRHLGSRLPTIREQAHSAVQFIQSDFRLLSR</sequence>
<evidence type="ECO:0000256" key="1">
    <source>
        <dbReference type="SAM" id="Phobius"/>
    </source>
</evidence>
<evidence type="ECO:0000313" key="3">
    <source>
        <dbReference type="EMBL" id="TQE94716.1"/>
    </source>
</evidence>